<proteinExistence type="predicted"/>
<name>A0A3M2LRU5_9ACTN</name>
<dbReference type="Proteomes" id="UP000278673">
    <property type="component" value="Unassembled WGS sequence"/>
</dbReference>
<sequence length="71" mass="7529">MLAVAARSALPLVASVLAAPLVARRWRRRREAAAVRRQREAVVDFCVALAGEVQAGRPPVAALTVAGRAEL</sequence>
<organism evidence="1 2">
    <name type="scientific">Streptomyces triticirhizae</name>
    <dbReference type="NCBI Taxonomy" id="2483353"/>
    <lineage>
        <taxon>Bacteria</taxon>
        <taxon>Bacillati</taxon>
        <taxon>Actinomycetota</taxon>
        <taxon>Actinomycetes</taxon>
        <taxon>Kitasatosporales</taxon>
        <taxon>Streptomycetaceae</taxon>
        <taxon>Streptomyces</taxon>
    </lineage>
</organism>
<reference evidence="1 2" key="1">
    <citation type="submission" date="2018-10" db="EMBL/GenBank/DDBJ databases">
        <title>Isolation, diversity and antifungal activity of actinobacteria from wheat.</title>
        <authorList>
            <person name="Han C."/>
        </authorList>
    </citation>
    <scope>NUCLEOTIDE SEQUENCE [LARGE SCALE GENOMIC DNA]</scope>
    <source>
        <strain evidence="1 2">NEAU-YY642</strain>
    </source>
</reference>
<evidence type="ECO:0008006" key="3">
    <source>
        <dbReference type="Google" id="ProtNLM"/>
    </source>
</evidence>
<keyword evidence="2" id="KW-1185">Reference proteome</keyword>
<protein>
    <recommendedName>
        <fullName evidence="3">Type II secretion protein F</fullName>
    </recommendedName>
</protein>
<accession>A0A3M2LRU5</accession>
<dbReference type="EMBL" id="RFFJ01000076">
    <property type="protein sequence ID" value="RMI39283.1"/>
    <property type="molecule type" value="Genomic_DNA"/>
</dbReference>
<dbReference type="AlphaFoldDB" id="A0A3M2LRU5"/>
<comment type="caution">
    <text evidence="1">The sequence shown here is derived from an EMBL/GenBank/DDBJ whole genome shotgun (WGS) entry which is preliminary data.</text>
</comment>
<evidence type="ECO:0000313" key="1">
    <source>
        <dbReference type="EMBL" id="RMI39283.1"/>
    </source>
</evidence>
<evidence type="ECO:0000313" key="2">
    <source>
        <dbReference type="Proteomes" id="UP000278673"/>
    </source>
</evidence>
<gene>
    <name evidence="1" type="ORF">EBN88_15265</name>
</gene>
<feature type="non-terminal residue" evidence="1">
    <location>
        <position position="71"/>
    </location>
</feature>